<comment type="similarity">
    <text evidence="1">Belongs to the peptidase C13 family.</text>
</comment>
<evidence type="ECO:0000313" key="2">
    <source>
        <dbReference type="EMBL" id="OHT01174.1"/>
    </source>
</evidence>
<sequence length="297" mass="33678">MTGNTTNGPALKSNENDNVFVFFDDHGGDGILGVPELCGAYIYADELLEVFQYMYDNKMYKKLFSPITACYAGSVAKYLNDIPNLYIQTASGEDESSYATMYDSKIGDYLTSEYSLYKDEFIEQNPTGTLGELYEYAKEHTEMSHVQEYGDLSLKDMTINEFVGNRDPKPSSRRIRSLYETTSEVGAKASLLKKHSKSYTSLERAEKNVRLSAERACEARLNEIIDGLRQKFVPANSHVDFTKSCERINFPAYRKVLNAVQSRVQVVGETFYEKTFFFSNLCNLVDADLIVSEIEKL</sequence>
<organism evidence="2 3">
    <name type="scientific">Tritrichomonas foetus</name>
    <dbReference type="NCBI Taxonomy" id="1144522"/>
    <lineage>
        <taxon>Eukaryota</taxon>
        <taxon>Metamonada</taxon>
        <taxon>Parabasalia</taxon>
        <taxon>Tritrichomonadida</taxon>
        <taxon>Tritrichomonadidae</taxon>
        <taxon>Tritrichomonas</taxon>
    </lineage>
</organism>
<dbReference type="Pfam" id="PF01650">
    <property type="entry name" value="Peptidase_C13"/>
    <property type="match status" value="1"/>
</dbReference>
<dbReference type="RefSeq" id="XP_068354310.1">
    <property type="nucleotide sequence ID" value="XM_068508319.1"/>
</dbReference>
<dbReference type="OrthoDB" id="192611at2759"/>
<accession>A0A1J4JUH7</accession>
<reference evidence="2" key="1">
    <citation type="submission" date="2016-10" db="EMBL/GenBank/DDBJ databases">
        <authorList>
            <person name="Benchimol M."/>
            <person name="Almeida L.G."/>
            <person name="Vasconcelos A.T."/>
            <person name="Perreira-Neves A."/>
            <person name="Rosa I.A."/>
            <person name="Tasca T."/>
            <person name="Bogo M.R."/>
            <person name="de Souza W."/>
        </authorList>
    </citation>
    <scope>NUCLEOTIDE SEQUENCE [LARGE SCALE GENOMIC DNA]</scope>
    <source>
        <strain evidence="2">K</strain>
    </source>
</reference>
<evidence type="ECO:0000313" key="3">
    <source>
        <dbReference type="Proteomes" id="UP000179807"/>
    </source>
</evidence>
<comment type="caution">
    <text evidence="2">The sequence shown here is derived from an EMBL/GenBank/DDBJ whole genome shotgun (WGS) entry which is preliminary data.</text>
</comment>
<dbReference type="EMBL" id="MLAK01000925">
    <property type="protein sequence ID" value="OHT01174.1"/>
    <property type="molecule type" value="Genomic_DNA"/>
</dbReference>
<dbReference type="VEuPathDB" id="TrichDB:TRFO_32113"/>
<gene>
    <name evidence="2" type="ORF">TRFO_32113</name>
</gene>
<evidence type="ECO:0000256" key="1">
    <source>
        <dbReference type="ARBA" id="ARBA00009941"/>
    </source>
</evidence>
<dbReference type="GeneID" id="94843023"/>
<protein>
    <submittedName>
        <fullName evidence="2">Clan CD, family C13, asparaginyl endopeptidase-like cysteine peptidase</fullName>
    </submittedName>
</protein>
<dbReference type="PANTHER" id="PTHR12000:SF42">
    <property type="entry name" value="LEGUMAIN"/>
    <property type="match status" value="1"/>
</dbReference>
<dbReference type="PANTHER" id="PTHR12000">
    <property type="entry name" value="HEMOGLOBINASE FAMILY MEMBER"/>
    <property type="match status" value="1"/>
</dbReference>
<proteinExistence type="inferred from homology"/>
<dbReference type="GO" id="GO:0004197">
    <property type="term" value="F:cysteine-type endopeptidase activity"/>
    <property type="evidence" value="ECO:0007669"/>
    <property type="project" value="TreeGrafter"/>
</dbReference>
<dbReference type="GO" id="GO:0051603">
    <property type="term" value="P:proteolysis involved in protein catabolic process"/>
    <property type="evidence" value="ECO:0007669"/>
    <property type="project" value="TreeGrafter"/>
</dbReference>
<name>A0A1J4JUH7_9EUKA</name>
<dbReference type="InterPro" id="IPR001096">
    <property type="entry name" value="Peptidase_C13"/>
</dbReference>
<dbReference type="Proteomes" id="UP000179807">
    <property type="component" value="Unassembled WGS sequence"/>
</dbReference>
<dbReference type="PRINTS" id="PR00776">
    <property type="entry name" value="HEMOGLOBNASE"/>
</dbReference>
<keyword evidence="3" id="KW-1185">Reference proteome</keyword>
<dbReference type="Gene3D" id="3.40.50.1460">
    <property type="match status" value="1"/>
</dbReference>
<dbReference type="AlphaFoldDB" id="A0A1J4JUH7"/>
<dbReference type="GO" id="GO:0006624">
    <property type="term" value="P:vacuolar protein processing"/>
    <property type="evidence" value="ECO:0007669"/>
    <property type="project" value="TreeGrafter"/>
</dbReference>
<dbReference type="GO" id="GO:0005773">
    <property type="term" value="C:vacuole"/>
    <property type="evidence" value="ECO:0007669"/>
    <property type="project" value="GOC"/>
</dbReference>